<keyword evidence="2" id="KW-1185">Reference proteome</keyword>
<dbReference type="Proteomes" id="UP001139451">
    <property type="component" value="Unassembled WGS sequence"/>
</dbReference>
<comment type="caution">
    <text evidence="1">The sequence shown here is derived from an EMBL/GenBank/DDBJ whole genome shotgun (WGS) entry which is preliminary data.</text>
</comment>
<proteinExistence type="predicted"/>
<dbReference type="EMBL" id="JAMLDX010000006">
    <property type="protein sequence ID" value="MCP3730754.1"/>
    <property type="molecule type" value="Genomic_DNA"/>
</dbReference>
<name>A0A9X2HKE0_9SPHN</name>
<gene>
    <name evidence="1" type="ORF">M9978_09965</name>
</gene>
<evidence type="ECO:0000313" key="2">
    <source>
        <dbReference type="Proteomes" id="UP001139451"/>
    </source>
</evidence>
<dbReference type="RefSeq" id="WP_254292887.1">
    <property type="nucleotide sequence ID" value="NZ_JAMLDX010000006.1"/>
</dbReference>
<accession>A0A9X2HKE0</accession>
<reference evidence="1" key="1">
    <citation type="submission" date="2022-05" db="EMBL/GenBank/DDBJ databases">
        <title>Sphingomonas sp. strain MG17 Genome sequencing and assembly.</title>
        <authorList>
            <person name="Kim I."/>
        </authorList>
    </citation>
    <scope>NUCLEOTIDE SEQUENCE</scope>
    <source>
        <strain evidence="1">MG17</strain>
    </source>
</reference>
<evidence type="ECO:0000313" key="1">
    <source>
        <dbReference type="EMBL" id="MCP3730754.1"/>
    </source>
</evidence>
<protein>
    <submittedName>
        <fullName evidence="1">Uncharacterized protein</fullName>
    </submittedName>
</protein>
<dbReference type="AlphaFoldDB" id="A0A9X2HKE0"/>
<organism evidence="1 2">
    <name type="scientific">Sphingomonas tagetis</name>
    <dbReference type="NCBI Taxonomy" id="2949092"/>
    <lineage>
        <taxon>Bacteria</taxon>
        <taxon>Pseudomonadati</taxon>
        <taxon>Pseudomonadota</taxon>
        <taxon>Alphaproteobacteria</taxon>
        <taxon>Sphingomonadales</taxon>
        <taxon>Sphingomonadaceae</taxon>
        <taxon>Sphingomonas</taxon>
    </lineage>
</organism>
<sequence>MTGKFAAAHREAAVLRSLGIDRFSGRDGRALEMAIERALSQPDIDGRPHFQLIGAFGAGPGPEGVLGGAVTSGVQENKYKGKEKQCVERGADDKCLREAEVETDCIRRVVNLSADLRLERRSDGRIVYSVEKTRRDESSWCRGKNPPGTVEEAMRGMVMDVAGEVRRDIAPRVEDYSIRFRESTRGLPKALERPFKEAVKQTQRDLRAACTAWTAMDGQATNHPSVVFDLGLCAEAERAYAAALELYRRAAPLISRGSNEATIGADRVASLIAAQEDDAARGR</sequence>